<feature type="transmembrane region" description="Helical" evidence="1">
    <location>
        <begin position="26"/>
        <end position="46"/>
    </location>
</feature>
<evidence type="ECO:0000313" key="3">
    <source>
        <dbReference type="Proteomes" id="UP000053911"/>
    </source>
</evidence>
<dbReference type="EMBL" id="LGFD01000010">
    <property type="protein sequence ID" value="KUK17964.1"/>
    <property type="molecule type" value="Genomic_DNA"/>
</dbReference>
<evidence type="ECO:0000256" key="1">
    <source>
        <dbReference type="SAM" id="Phobius"/>
    </source>
</evidence>
<dbReference type="GeneID" id="8096479"/>
<organism evidence="2 3">
    <name type="scientific">Thermococcus sibiricus</name>
    <dbReference type="NCBI Taxonomy" id="172049"/>
    <lineage>
        <taxon>Archaea</taxon>
        <taxon>Methanobacteriati</taxon>
        <taxon>Methanobacteriota</taxon>
        <taxon>Thermococci</taxon>
        <taxon>Thermococcales</taxon>
        <taxon>Thermococcaceae</taxon>
        <taxon>Thermococcus</taxon>
    </lineage>
</organism>
<dbReference type="Pfam" id="PF06195">
    <property type="entry name" value="DUF996"/>
    <property type="match status" value="1"/>
</dbReference>
<comment type="caution">
    <text evidence="2">The sequence shown here is derived from an EMBL/GenBank/DDBJ whole genome shotgun (WGS) entry which is preliminary data.</text>
</comment>
<feature type="transmembrane region" description="Helical" evidence="1">
    <location>
        <begin position="146"/>
        <end position="171"/>
    </location>
</feature>
<protein>
    <recommendedName>
        <fullName evidence="4">DUF996 domain-containing protein</fullName>
    </recommendedName>
</protein>
<dbReference type="Proteomes" id="UP000053911">
    <property type="component" value="Unassembled WGS sequence"/>
</dbReference>
<dbReference type="AlphaFoldDB" id="A0A117L1S5"/>
<feature type="transmembrane region" description="Helical" evidence="1">
    <location>
        <begin position="103"/>
        <end position="125"/>
    </location>
</feature>
<dbReference type="RefSeq" id="WP_015849742.1">
    <property type="nucleotide sequence ID" value="NZ_LGFD01000010.1"/>
</dbReference>
<reference evidence="3" key="1">
    <citation type="journal article" date="2015" name="MBio">
        <title>Genome-Resolved Metagenomic Analysis Reveals Roles for Candidate Phyla and Other Microbial Community Members in Biogeochemical Transformations in Oil Reservoirs.</title>
        <authorList>
            <person name="Hu P."/>
            <person name="Tom L."/>
            <person name="Singh A."/>
            <person name="Thomas B.C."/>
            <person name="Baker B.J."/>
            <person name="Piceno Y.M."/>
            <person name="Andersen G.L."/>
            <person name="Banfield J.F."/>
        </authorList>
    </citation>
    <scope>NUCLEOTIDE SEQUENCE [LARGE SCALE GENOMIC DNA]</scope>
</reference>
<evidence type="ECO:0000313" key="2">
    <source>
        <dbReference type="EMBL" id="KUK17964.1"/>
    </source>
</evidence>
<name>A0A117L1S5_9EURY</name>
<dbReference type="OMA" id="RRDIFNN"/>
<evidence type="ECO:0008006" key="4">
    <source>
        <dbReference type="Google" id="ProtNLM"/>
    </source>
</evidence>
<sequence length="194" mass="21195">MSLTNAKTYGGIGAILSLLSGFVPRAWSLVMLLGLVLLLFAVKEIADEIEREDIFRDYLVGVILRFGALIVIILAFFLAMGFAVLKGAPFKGMEEGFEGMRMLIAPILVGALLAWILFVIGTYYTRKSYEKISSEVQVDTFKTVGFLYFVGGILVIALGIGLLVLLIGKILEIVAYFSLPESIKKEEVSEKTGG</sequence>
<dbReference type="InterPro" id="IPR010397">
    <property type="entry name" value="DUF996"/>
</dbReference>
<keyword evidence="1" id="KW-0812">Transmembrane</keyword>
<keyword evidence="1" id="KW-1133">Transmembrane helix</keyword>
<keyword evidence="1" id="KW-0472">Membrane</keyword>
<dbReference type="PATRIC" id="fig|172049.5.peg.1464"/>
<feature type="transmembrane region" description="Helical" evidence="1">
    <location>
        <begin position="58"/>
        <end position="83"/>
    </location>
</feature>
<gene>
    <name evidence="2" type="ORF">XD54_0691</name>
</gene>
<proteinExistence type="predicted"/>
<accession>A0A117L1S5</accession>